<evidence type="ECO:0000313" key="12">
    <source>
        <dbReference type="EMBL" id="KAA9394447.1"/>
    </source>
</evidence>
<feature type="transmembrane region" description="Helical" evidence="9">
    <location>
        <begin position="729"/>
        <end position="749"/>
    </location>
</feature>
<dbReference type="InterPro" id="IPR011527">
    <property type="entry name" value="ABC1_TM_dom"/>
</dbReference>
<dbReference type="AlphaFoldDB" id="A0A5J5KXE7"/>
<feature type="transmembrane region" description="Helical" evidence="9">
    <location>
        <begin position="614"/>
        <end position="642"/>
    </location>
</feature>
<keyword evidence="2" id="KW-0813">Transport</keyword>
<feature type="domain" description="ABC transmembrane type-1" evidence="11">
    <location>
        <begin position="615"/>
        <end position="898"/>
    </location>
</feature>
<dbReference type="InterPro" id="IPR036640">
    <property type="entry name" value="ABC1_TM_sf"/>
</dbReference>
<evidence type="ECO:0000256" key="4">
    <source>
        <dbReference type="ARBA" id="ARBA00022741"/>
    </source>
</evidence>
<evidence type="ECO:0000259" key="10">
    <source>
        <dbReference type="PROSITE" id="PS50893"/>
    </source>
</evidence>
<feature type="transmembrane region" description="Helical" evidence="9">
    <location>
        <begin position="38"/>
        <end position="60"/>
    </location>
</feature>
<dbReference type="InterPro" id="IPR017871">
    <property type="entry name" value="ABC_transporter-like_CS"/>
</dbReference>
<feature type="transmembrane region" description="Helical" evidence="9">
    <location>
        <begin position="841"/>
        <end position="864"/>
    </location>
</feature>
<dbReference type="Pfam" id="PF00005">
    <property type="entry name" value="ABC_tran"/>
    <property type="match status" value="2"/>
</dbReference>
<dbReference type="Gene3D" id="3.40.50.300">
    <property type="entry name" value="P-loop containing nucleotide triphosphate hydrolases"/>
    <property type="match status" value="2"/>
</dbReference>
<keyword evidence="5" id="KW-0067">ATP-binding</keyword>
<feature type="region of interest" description="Disordered" evidence="8">
    <location>
        <begin position="546"/>
        <end position="596"/>
    </location>
</feature>
<comment type="caution">
    <text evidence="12">The sequence shown here is derived from an EMBL/GenBank/DDBJ whole genome shotgun (WGS) entry which is preliminary data.</text>
</comment>
<sequence>MTAEPGGAPHLSRGPRADSREDRSAGADRLGPGGLRSVAVFGVLGVLKALALVLIAEALARGIVAALDQDGAALSGAVALGLAGAVLRAALIWAHRWFATRAAVTAKQSIRHGIAAAVLRNGAAAPPDGPPAVAGSRAGTISAVAAIGLDELDEYYRSVLPTMISAVAVPVVVGLRILSVDWVSALIIVLTIPLVPIFMILVGQHSQAQADSASRKLQRLSDHLVELGRGLPVLVGLGRLDDQAAALDRIGVAHKDATMRTLRTAFLSSLVLELIATISVAVVAVFIGVRLIDGSLPLSVGLLALVLAPECFQPFRELGAAFHSSQDGLAALRRSRELTAGAEPGDDATGDATGPVRLEHLSAGYGRSPVLDDVTAHFPAGAITAVTGASGSGKSTLLAVLAGLLPPSEGTVQGVDPDRLAWVPQHPHTVGRTVRAELELYAPGPRAVPPVLAELGLEAVADDDPARISPGELRRVAVGRGLLRVAAGADLLLLDEPTAHLDDASARAVLEALAGVVGNPQVTVVVASHDDRVLRMAGFRMRVGRQGGTRLAPDAGHSAPGPEAVSGPAAPEPGTDTTPNRAAGAEGPTRPAVTPPGTVQAEFRAFLRPSAWRWVGAILLGTAAALFAASLTALSGWLIVRAAQQPPIMYLMVAIVGVRFFGIGRAALRYAERLVTHSAVFTSLVDLRSRIWAGLAQRGLSTRALATGPSAMEYLVVAADRVRDLTPRVLLPAAVAVTTAAASWIAYGLLVPRALWVIVAAAVISVVIAPAVAALADRAAAQAVLESKARMTREFVAIVTAAPEIRANGIGERVLSRVTALDETAARDAKRGSWALGLGEALVALATVSAAVLVLGPAAGALAAGDITEPMVAVVALLPLGLTEPFSGAVAAAQQAPALRGALARTARVTVPSGASRPRPEASGPTAQDPTGQKPAGDRSPALRIEGLATRWPGAGDDAFGPLTATVRPGRWLVIEGPSGSGKSTLLATIMGHVAPSAGSVAVARGTIYGPEGDGTASVDLGGNPAAAQGLVVWCPQEAHLFASTIRGNLALARSPEEAPTDAEMVQVLRAVGLGPFLDDLPRGLDTWVGSGGSELSGGQAQRLAVARALLAPGKVVLLDEPTAHLDADGARELMDDLRSALAERIVVLVTHHTEDVSEEDQRVNFQRRRTAPGSPAPAPAEISG</sequence>
<keyword evidence="6 9" id="KW-1133">Transmembrane helix</keyword>
<dbReference type="PROSITE" id="PS50893">
    <property type="entry name" value="ABC_TRANSPORTER_2"/>
    <property type="match status" value="2"/>
</dbReference>
<reference evidence="12 13" key="1">
    <citation type="submission" date="2019-05" db="EMBL/GenBank/DDBJ databases">
        <title>Kocuria coralli sp. nov., a novel actinobacterium isolated from coral reef seawater.</title>
        <authorList>
            <person name="Li J."/>
        </authorList>
    </citation>
    <scope>NUCLEOTIDE SEQUENCE [LARGE SCALE GENOMIC DNA]</scope>
    <source>
        <strain evidence="12 13">SCSIO 13007</strain>
    </source>
</reference>
<dbReference type="GO" id="GO:0005886">
    <property type="term" value="C:plasma membrane"/>
    <property type="evidence" value="ECO:0007669"/>
    <property type="project" value="UniProtKB-SubCell"/>
</dbReference>
<feature type="transmembrane region" description="Helical" evidence="9">
    <location>
        <begin position="183"/>
        <end position="202"/>
    </location>
</feature>
<dbReference type="InterPro" id="IPR014223">
    <property type="entry name" value="ABC_CydC/D"/>
</dbReference>
<dbReference type="SUPFAM" id="SSF52540">
    <property type="entry name" value="P-loop containing nucleoside triphosphate hydrolases"/>
    <property type="match status" value="2"/>
</dbReference>
<feature type="region of interest" description="Disordered" evidence="8">
    <location>
        <begin position="1158"/>
        <end position="1185"/>
    </location>
</feature>
<evidence type="ECO:0000256" key="3">
    <source>
        <dbReference type="ARBA" id="ARBA00022692"/>
    </source>
</evidence>
<dbReference type="InterPro" id="IPR015856">
    <property type="entry name" value="ABC_transpr_CbiO/EcfA_su"/>
</dbReference>
<evidence type="ECO:0000259" key="11">
    <source>
        <dbReference type="PROSITE" id="PS50929"/>
    </source>
</evidence>
<dbReference type="Proteomes" id="UP000325957">
    <property type="component" value="Unassembled WGS sequence"/>
</dbReference>
<dbReference type="GO" id="GO:0016887">
    <property type="term" value="F:ATP hydrolysis activity"/>
    <property type="evidence" value="ECO:0007669"/>
    <property type="project" value="InterPro"/>
</dbReference>
<feature type="domain" description="ABC transporter" evidence="10">
    <location>
        <begin position="356"/>
        <end position="571"/>
    </location>
</feature>
<evidence type="ECO:0000256" key="7">
    <source>
        <dbReference type="ARBA" id="ARBA00023136"/>
    </source>
</evidence>
<feature type="domain" description="ABC transmembrane type-1" evidence="11">
    <location>
        <begin position="39"/>
        <end position="327"/>
    </location>
</feature>
<dbReference type="CDD" id="cd03225">
    <property type="entry name" value="ABC_cobalt_CbiO_domain1"/>
    <property type="match status" value="1"/>
</dbReference>
<feature type="transmembrane region" description="Helical" evidence="9">
    <location>
        <begin position="755"/>
        <end position="776"/>
    </location>
</feature>
<feature type="transmembrane region" description="Helical" evidence="9">
    <location>
        <begin position="72"/>
        <end position="91"/>
    </location>
</feature>
<dbReference type="SUPFAM" id="SSF90123">
    <property type="entry name" value="ABC transporter transmembrane region"/>
    <property type="match status" value="2"/>
</dbReference>
<evidence type="ECO:0000256" key="1">
    <source>
        <dbReference type="ARBA" id="ARBA00004651"/>
    </source>
</evidence>
<dbReference type="PROSITE" id="PS50929">
    <property type="entry name" value="ABC_TM1F"/>
    <property type="match status" value="2"/>
</dbReference>
<feature type="domain" description="ABC transporter" evidence="10">
    <location>
        <begin position="943"/>
        <end position="1185"/>
    </location>
</feature>
<keyword evidence="3 9" id="KW-0812">Transmembrane</keyword>
<dbReference type="NCBIfam" id="TIGR02868">
    <property type="entry name" value="CydC"/>
    <property type="match status" value="1"/>
</dbReference>
<dbReference type="InterPro" id="IPR027417">
    <property type="entry name" value="P-loop_NTPase"/>
</dbReference>
<dbReference type="GO" id="GO:0140359">
    <property type="term" value="F:ABC-type transporter activity"/>
    <property type="evidence" value="ECO:0007669"/>
    <property type="project" value="InterPro"/>
</dbReference>
<organism evidence="12 13">
    <name type="scientific">Kocuria coralli</name>
    <dbReference type="NCBI Taxonomy" id="1461025"/>
    <lineage>
        <taxon>Bacteria</taxon>
        <taxon>Bacillati</taxon>
        <taxon>Actinomycetota</taxon>
        <taxon>Actinomycetes</taxon>
        <taxon>Micrococcales</taxon>
        <taxon>Micrococcaceae</taxon>
        <taxon>Kocuria</taxon>
    </lineage>
</organism>
<evidence type="ECO:0000256" key="9">
    <source>
        <dbReference type="SAM" id="Phobius"/>
    </source>
</evidence>
<feature type="transmembrane region" description="Helical" evidence="9">
    <location>
        <begin position="159"/>
        <end position="177"/>
    </location>
</feature>
<evidence type="ECO:0000256" key="2">
    <source>
        <dbReference type="ARBA" id="ARBA00022448"/>
    </source>
</evidence>
<gene>
    <name evidence="12" type="primary">cydC</name>
    <name evidence="12" type="ORF">FCK90_06375</name>
</gene>
<dbReference type="CDD" id="cd18584">
    <property type="entry name" value="ABC_6TM_AarD_CydD"/>
    <property type="match status" value="1"/>
</dbReference>
<dbReference type="PANTHER" id="PTHR24221">
    <property type="entry name" value="ATP-BINDING CASSETTE SUB-FAMILY B"/>
    <property type="match status" value="1"/>
</dbReference>
<comment type="subcellular location">
    <subcellularLocation>
        <location evidence="1">Cell membrane</location>
        <topology evidence="1">Multi-pass membrane protein</topology>
    </subcellularLocation>
</comment>
<dbReference type="PROSITE" id="PS00211">
    <property type="entry name" value="ABC_TRANSPORTER_1"/>
    <property type="match status" value="2"/>
</dbReference>
<feature type="transmembrane region" description="Helical" evidence="9">
    <location>
        <begin position="265"/>
        <end position="289"/>
    </location>
</feature>
<protein>
    <submittedName>
        <fullName evidence="12">Thiol reductant ABC exporter subunit CydC</fullName>
    </submittedName>
</protein>
<dbReference type="Pfam" id="PF00664">
    <property type="entry name" value="ABC_membrane"/>
    <property type="match status" value="1"/>
</dbReference>
<evidence type="ECO:0000256" key="5">
    <source>
        <dbReference type="ARBA" id="ARBA00022840"/>
    </source>
</evidence>
<dbReference type="PANTHER" id="PTHR24221:SF654">
    <property type="entry name" value="ATP-BINDING CASSETTE SUB-FAMILY B MEMBER 6"/>
    <property type="match status" value="1"/>
</dbReference>
<keyword evidence="13" id="KW-1185">Reference proteome</keyword>
<keyword evidence="7 9" id="KW-0472">Membrane</keyword>
<feature type="transmembrane region" description="Helical" evidence="9">
    <location>
        <begin position="648"/>
        <end position="668"/>
    </location>
</feature>
<dbReference type="InterPro" id="IPR003439">
    <property type="entry name" value="ABC_transporter-like_ATP-bd"/>
</dbReference>
<dbReference type="EMBL" id="SZWF01000006">
    <property type="protein sequence ID" value="KAA9394447.1"/>
    <property type="molecule type" value="Genomic_DNA"/>
</dbReference>
<feature type="region of interest" description="Disordered" evidence="8">
    <location>
        <begin position="1"/>
        <end position="29"/>
    </location>
</feature>
<keyword evidence="4" id="KW-0547">Nucleotide-binding</keyword>
<feature type="region of interest" description="Disordered" evidence="8">
    <location>
        <begin position="909"/>
        <end position="940"/>
    </location>
</feature>
<proteinExistence type="predicted"/>
<accession>A0A5J5KXE7</accession>
<dbReference type="GO" id="GO:0005524">
    <property type="term" value="F:ATP binding"/>
    <property type="evidence" value="ECO:0007669"/>
    <property type="project" value="UniProtKB-KW"/>
</dbReference>
<dbReference type="GO" id="GO:0034775">
    <property type="term" value="P:glutathione transmembrane transport"/>
    <property type="evidence" value="ECO:0007669"/>
    <property type="project" value="InterPro"/>
</dbReference>
<evidence type="ECO:0000256" key="6">
    <source>
        <dbReference type="ARBA" id="ARBA00022989"/>
    </source>
</evidence>
<dbReference type="Gene3D" id="1.20.1560.10">
    <property type="entry name" value="ABC transporter type 1, transmembrane domain"/>
    <property type="match status" value="2"/>
</dbReference>
<dbReference type="RefSeq" id="WP_158033470.1">
    <property type="nucleotide sequence ID" value="NZ_ML708615.1"/>
</dbReference>
<evidence type="ECO:0000313" key="13">
    <source>
        <dbReference type="Proteomes" id="UP000325957"/>
    </source>
</evidence>
<evidence type="ECO:0000256" key="8">
    <source>
        <dbReference type="SAM" id="MobiDB-lite"/>
    </source>
</evidence>
<name>A0A5J5KXE7_9MICC</name>
<dbReference type="InterPro" id="IPR003593">
    <property type="entry name" value="AAA+_ATPase"/>
</dbReference>
<dbReference type="InterPro" id="IPR039421">
    <property type="entry name" value="Type_1_exporter"/>
</dbReference>
<dbReference type="OrthoDB" id="3237158at2"/>
<feature type="compositionally biased region" description="Basic and acidic residues" evidence="8">
    <location>
        <begin position="15"/>
        <end position="26"/>
    </location>
</feature>
<dbReference type="GO" id="GO:0045454">
    <property type="term" value="P:cell redox homeostasis"/>
    <property type="evidence" value="ECO:0007669"/>
    <property type="project" value="InterPro"/>
</dbReference>
<dbReference type="SMART" id="SM00382">
    <property type="entry name" value="AAA"/>
    <property type="match status" value="2"/>
</dbReference>